<feature type="transmembrane region" description="Helical" evidence="1">
    <location>
        <begin position="125"/>
        <end position="144"/>
    </location>
</feature>
<dbReference type="RefSeq" id="WP_202995902.1">
    <property type="nucleotide sequence ID" value="NZ_JAENHO010000010.1"/>
</dbReference>
<organism evidence="2 3">
    <name type="scientific">Paractinoplanes lichenicola</name>
    <dbReference type="NCBI Taxonomy" id="2802976"/>
    <lineage>
        <taxon>Bacteria</taxon>
        <taxon>Bacillati</taxon>
        <taxon>Actinomycetota</taxon>
        <taxon>Actinomycetes</taxon>
        <taxon>Micromonosporales</taxon>
        <taxon>Micromonosporaceae</taxon>
        <taxon>Paractinoplanes</taxon>
    </lineage>
</organism>
<reference evidence="2 3" key="1">
    <citation type="submission" date="2021-01" db="EMBL/GenBank/DDBJ databases">
        <title>Actinoplanes sp. nov. LDG1-01 isolated from lichen.</title>
        <authorList>
            <person name="Saeng-In P."/>
            <person name="Phongsopitanun W."/>
            <person name="Kanchanasin P."/>
            <person name="Yuki M."/>
            <person name="Kudo T."/>
            <person name="Ohkuma M."/>
            <person name="Tanasupawat S."/>
        </authorList>
    </citation>
    <scope>NUCLEOTIDE SEQUENCE [LARGE SCALE GENOMIC DNA]</scope>
    <source>
        <strain evidence="2 3">LDG1-01</strain>
    </source>
</reference>
<accession>A0ABS1VXL2</accession>
<gene>
    <name evidence="2" type="ORF">JKJ07_33470</name>
</gene>
<name>A0ABS1VXL2_9ACTN</name>
<dbReference type="Proteomes" id="UP000598996">
    <property type="component" value="Unassembled WGS sequence"/>
</dbReference>
<comment type="caution">
    <text evidence="2">The sequence shown here is derived from an EMBL/GenBank/DDBJ whole genome shotgun (WGS) entry which is preliminary data.</text>
</comment>
<feature type="transmembrane region" description="Helical" evidence="1">
    <location>
        <begin position="33"/>
        <end position="53"/>
    </location>
</feature>
<dbReference type="EMBL" id="JAENHO010000010">
    <property type="protein sequence ID" value="MBL7259236.1"/>
    <property type="molecule type" value="Genomic_DNA"/>
</dbReference>
<keyword evidence="1" id="KW-1133">Transmembrane helix</keyword>
<protein>
    <submittedName>
        <fullName evidence="2">Uncharacterized protein</fullName>
    </submittedName>
</protein>
<proteinExistence type="predicted"/>
<evidence type="ECO:0000313" key="3">
    <source>
        <dbReference type="Proteomes" id="UP000598996"/>
    </source>
</evidence>
<keyword evidence="1" id="KW-0812">Transmembrane</keyword>
<keyword evidence="3" id="KW-1185">Reference proteome</keyword>
<evidence type="ECO:0000256" key="1">
    <source>
        <dbReference type="SAM" id="Phobius"/>
    </source>
</evidence>
<feature type="transmembrane region" description="Helical" evidence="1">
    <location>
        <begin position="65"/>
        <end position="86"/>
    </location>
</feature>
<sequence length="195" mass="20493">MTSYPDELAHYEAKNDTLRRGQLKAVQAAAGKWSALMAGFLGVFGTVTFAGGLNTVDNLPSPYAPIVKGTTTLAAVAAVLALWFLARAAGGLRITDLQFPNGKQLMEREIGLVDDARKNVGRGRFFALTTAGLVLAGSVLVLWAPSAPSDPKFLVRFDNAAMCGPLTGKDDKLSIGDRSLVDATEVIPVTDCPAG</sequence>
<keyword evidence="1" id="KW-0472">Membrane</keyword>
<evidence type="ECO:0000313" key="2">
    <source>
        <dbReference type="EMBL" id="MBL7259236.1"/>
    </source>
</evidence>